<dbReference type="AlphaFoldDB" id="A0AAV1JP48"/>
<reference evidence="2 3" key="1">
    <citation type="submission" date="2023-11" db="EMBL/GenBank/DDBJ databases">
        <authorList>
            <person name="Okamura Y."/>
        </authorList>
    </citation>
    <scope>NUCLEOTIDE SEQUENCE [LARGE SCALE GENOMIC DNA]</scope>
</reference>
<evidence type="ECO:0000313" key="2">
    <source>
        <dbReference type="EMBL" id="CAK1550217.1"/>
    </source>
</evidence>
<gene>
    <name evidence="2" type="ORF">LNINA_LOCUS9454</name>
</gene>
<dbReference type="EMBL" id="CAVLEF010000080">
    <property type="protein sequence ID" value="CAK1550217.1"/>
    <property type="molecule type" value="Genomic_DNA"/>
</dbReference>
<feature type="region of interest" description="Disordered" evidence="1">
    <location>
        <begin position="1"/>
        <end position="20"/>
    </location>
</feature>
<dbReference type="Proteomes" id="UP001497472">
    <property type="component" value="Unassembled WGS sequence"/>
</dbReference>
<accession>A0AAV1JP48</accession>
<protein>
    <submittedName>
        <fullName evidence="2">Uncharacterized protein</fullName>
    </submittedName>
</protein>
<evidence type="ECO:0000256" key="1">
    <source>
        <dbReference type="SAM" id="MobiDB-lite"/>
    </source>
</evidence>
<organism evidence="2 3">
    <name type="scientific">Leptosia nina</name>
    <dbReference type="NCBI Taxonomy" id="320188"/>
    <lineage>
        <taxon>Eukaryota</taxon>
        <taxon>Metazoa</taxon>
        <taxon>Ecdysozoa</taxon>
        <taxon>Arthropoda</taxon>
        <taxon>Hexapoda</taxon>
        <taxon>Insecta</taxon>
        <taxon>Pterygota</taxon>
        <taxon>Neoptera</taxon>
        <taxon>Endopterygota</taxon>
        <taxon>Lepidoptera</taxon>
        <taxon>Glossata</taxon>
        <taxon>Ditrysia</taxon>
        <taxon>Papilionoidea</taxon>
        <taxon>Pieridae</taxon>
        <taxon>Pierinae</taxon>
        <taxon>Leptosia</taxon>
    </lineage>
</organism>
<proteinExistence type="predicted"/>
<comment type="caution">
    <text evidence="2">The sequence shown here is derived from an EMBL/GenBank/DDBJ whole genome shotgun (WGS) entry which is preliminary data.</text>
</comment>
<sequence>MSDSDCSSCEEDVDSGIVDEPAQQRRDVDCMDLSEFFSYCFVICEKAKTFPASLLQFQGVGGFPCSSL</sequence>
<evidence type="ECO:0000313" key="3">
    <source>
        <dbReference type="Proteomes" id="UP001497472"/>
    </source>
</evidence>
<keyword evidence="3" id="KW-1185">Reference proteome</keyword>
<name>A0AAV1JP48_9NEOP</name>